<keyword evidence="3" id="KW-1185">Reference proteome</keyword>
<feature type="transmembrane region" description="Helical" evidence="1">
    <location>
        <begin position="91"/>
        <end position="114"/>
    </location>
</feature>
<dbReference type="EMBL" id="FWFZ01000009">
    <property type="protein sequence ID" value="SLN50208.1"/>
    <property type="molecule type" value="Genomic_DNA"/>
</dbReference>
<dbReference type="PANTHER" id="PTHR38457:SF1">
    <property type="entry name" value="REGULATOR ABRB-RELATED"/>
    <property type="match status" value="1"/>
</dbReference>
<evidence type="ECO:0000256" key="1">
    <source>
        <dbReference type="SAM" id="Phobius"/>
    </source>
</evidence>
<evidence type="ECO:0000313" key="3">
    <source>
        <dbReference type="Proteomes" id="UP000193900"/>
    </source>
</evidence>
<dbReference type="Proteomes" id="UP000193900">
    <property type="component" value="Unassembled WGS sequence"/>
</dbReference>
<evidence type="ECO:0000313" key="2">
    <source>
        <dbReference type="EMBL" id="SLN50208.1"/>
    </source>
</evidence>
<keyword evidence="1" id="KW-1133">Transmembrane helix</keyword>
<dbReference type="Pfam" id="PF05145">
    <property type="entry name" value="AbrB"/>
    <property type="match status" value="1"/>
</dbReference>
<protein>
    <submittedName>
        <fullName evidence="2">Putative ammonia monooxygenase</fullName>
    </submittedName>
</protein>
<feature type="transmembrane region" description="Helical" evidence="1">
    <location>
        <begin position="40"/>
        <end position="58"/>
    </location>
</feature>
<dbReference type="NCBIfam" id="TIGR03082">
    <property type="entry name" value="Gneg_AbrB_dup"/>
    <property type="match status" value="1"/>
</dbReference>
<dbReference type="OrthoDB" id="7157734at2"/>
<dbReference type="InterPro" id="IPR007820">
    <property type="entry name" value="AbrB_fam"/>
</dbReference>
<gene>
    <name evidence="2" type="ORF">ROA7023_02166</name>
</gene>
<dbReference type="PIRSF" id="PIRSF038991">
    <property type="entry name" value="Protein_AbrB"/>
    <property type="match status" value="1"/>
</dbReference>
<feature type="transmembrane region" description="Helical" evidence="1">
    <location>
        <begin position="67"/>
        <end position="85"/>
    </location>
</feature>
<proteinExistence type="predicted"/>
<feature type="transmembrane region" description="Helical" evidence="1">
    <location>
        <begin position="302"/>
        <end position="320"/>
    </location>
</feature>
<feature type="transmembrane region" description="Helical" evidence="1">
    <location>
        <begin position="222"/>
        <end position="249"/>
    </location>
</feature>
<dbReference type="RefSeq" id="WP_085879030.1">
    <property type="nucleotide sequence ID" value="NZ_FWFZ01000009.1"/>
</dbReference>
<feature type="transmembrane region" description="Helical" evidence="1">
    <location>
        <begin position="193"/>
        <end position="210"/>
    </location>
</feature>
<dbReference type="GO" id="GO:0010468">
    <property type="term" value="P:regulation of gene expression"/>
    <property type="evidence" value="ECO:0007669"/>
    <property type="project" value="InterPro"/>
</dbReference>
<organism evidence="2 3">
    <name type="scientific">Roseisalinus antarcticus</name>
    <dbReference type="NCBI Taxonomy" id="254357"/>
    <lineage>
        <taxon>Bacteria</taxon>
        <taxon>Pseudomonadati</taxon>
        <taxon>Pseudomonadota</taxon>
        <taxon>Alphaproteobacteria</taxon>
        <taxon>Rhodobacterales</taxon>
        <taxon>Roseobacteraceae</taxon>
        <taxon>Roseisalinus</taxon>
    </lineage>
</organism>
<reference evidence="2 3" key="1">
    <citation type="submission" date="2017-03" db="EMBL/GenBank/DDBJ databases">
        <authorList>
            <person name="Afonso C.L."/>
            <person name="Miller P.J."/>
            <person name="Scott M.A."/>
            <person name="Spackman E."/>
            <person name="Goraichik I."/>
            <person name="Dimitrov K.M."/>
            <person name="Suarez D.L."/>
            <person name="Swayne D.E."/>
        </authorList>
    </citation>
    <scope>NUCLEOTIDE SEQUENCE [LARGE SCALE GENOMIC DNA]</scope>
    <source>
        <strain evidence="2 3">CECT 7023</strain>
    </source>
</reference>
<accession>A0A1Y5SX84</accession>
<dbReference type="GO" id="GO:0016020">
    <property type="term" value="C:membrane"/>
    <property type="evidence" value="ECO:0007669"/>
    <property type="project" value="InterPro"/>
</dbReference>
<keyword evidence="2" id="KW-0560">Oxidoreductase</keyword>
<dbReference type="InterPro" id="IPR017516">
    <property type="entry name" value="AbrB_dup"/>
</dbReference>
<feature type="transmembrane region" description="Helical" evidence="1">
    <location>
        <begin position="332"/>
        <end position="350"/>
    </location>
</feature>
<keyword evidence="1" id="KW-0812">Transmembrane</keyword>
<keyword evidence="2" id="KW-0503">Monooxygenase</keyword>
<dbReference type="GO" id="GO:0004497">
    <property type="term" value="F:monooxygenase activity"/>
    <property type="evidence" value="ECO:0007669"/>
    <property type="project" value="UniProtKB-KW"/>
</dbReference>
<sequence>MGFLRHLPDLPHDWPRYVLAIVIGAVGGAAFWALAMPLPWMLGAMLCTLVAVLFGAPLKGPAAVRPVVIVVIGVMLGSSFTPEVFADVGSWLWSLAFLLVYIAIAGAIVVPFYLRVGRMDATTAFFAAMPGGINDMMVIGEAMGGDGKRIVLAHAARVVITIGVIAVFFRVGLGLDVSGVVLGGGTTLRLTDIGLLFGCGVFGSVVGRLLRFPAPTLLGPMLLSASVHLLGWTAGAPPAWLVVVAQLLLGTIMGCRFLGTPPAVVARALVLSAGATLMALTLTLGFALALHGLFRQTVAQVLLAYAPGGLTEMSLVGLAMGGDVAYITVHHILRITVVIAAAPAILAVIARRLG</sequence>
<feature type="transmembrane region" description="Helical" evidence="1">
    <location>
        <begin position="269"/>
        <end position="290"/>
    </location>
</feature>
<name>A0A1Y5SX84_9RHOB</name>
<feature type="transmembrane region" description="Helical" evidence="1">
    <location>
        <begin position="151"/>
        <end position="173"/>
    </location>
</feature>
<dbReference type="PANTHER" id="PTHR38457">
    <property type="entry name" value="REGULATOR ABRB-RELATED"/>
    <property type="match status" value="1"/>
</dbReference>
<keyword evidence="1" id="KW-0472">Membrane</keyword>
<feature type="transmembrane region" description="Helical" evidence="1">
    <location>
        <begin position="14"/>
        <end position="34"/>
    </location>
</feature>
<dbReference type="AlphaFoldDB" id="A0A1Y5SX84"/>